<dbReference type="eggNOG" id="COG4965">
    <property type="taxonomic scope" value="Bacteria"/>
</dbReference>
<evidence type="ECO:0000256" key="4">
    <source>
        <dbReference type="ARBA" id="ARBA00022989"/>
    </source>
</evidence>
<dbReference type="Gene3D" id="1.20.81.30">
    <property type="entry name" value="Type II secretion system (T2SS), domain F"/>
    <property type="match status" value="1"/>
</dbReference>
<keyword evidence="5 6" id="KW-0472">Membrane</keyword>
<evidence type="ECO:0000256" key="2">
    <source>
        <dbReference type="ARBA" id="ARBA00022475"/>
    </source>
</evidence>
<dbReference type="Pfam" id="PF00482">
    <property type="entry name" value="T2SSF"/>
    <property type="match status" value="1"/>
</dbReference>
<proteinExistence type="predicted"/>
<dbReference type="PANTHER" id="PTHR35007:SF1">
    <property type="entry name" value="PILUS ASSEMBLY PROTEIN"/>
    <property type="match status" value="1"/>
</dbReference>
<evidence type="ECO:0000256" key="3">
    <source>
        <dbReference type="ARBA" id="ARBA00022692"/>
    </source>
</evidence>
<dbReference type="AlphaFoldDB" id="C9RCE7"/>
<keyword evidence="2" id="KW-1003">Cell membrane</keyword>
<evidence type="ECO:0000256" key="6">
    <source>
        <dbReference type="SAM" id="Phobius"/>
    </source>
</evidence>
<dbReference type="Proteomes" id="UP000002620">
    <property type="component" value="Chromosome"/>
</dbReference>
<comment type="subcellular location">
    <subcellularLocation>
        <location evidence="1">Cell membrane</location>
        <topology evidence="1">Multi-pass membrane protein</topology>
    </subcellularLocation>
</comment>
<feature type="transmembrane region" description="Helical" evidence="6">
    <location>
        <begin position="223"/>
        <end position="242"/>
    </location>
</feature>
<dbReference type="KEGG" id="adg:Adeg_0781"/>
<dbReference type="STRING" id="429009.Adeg_0781"/>
<evidence type="ECO:0000313" key="9">
    <source>
        <dbReference type="Proteomes" id="UP000002620"/>
    </source>
</evidence>
<accession>C9RCE7</accession>
<keyword evidence="9" id="KW-1185">Reference proteome</keyword>
<keyword evidence="3 6" id="KW-0812">Transmembrane</keyword>
<evidence type="ECO:0000313" key="8">
    <source>
        <dbReference type="EMBL" id="ACX51924.1"/>
    </source>
</evidence>
<sequence length="283" mass="29916">MLLAEALFLTSSFGLVVFSALAWAHRPGKFSRLVGGVEGEAHPASGARRRVPARLPSSAVAASALLLFGLLALAGDPALGAFLAACVCLAPRLAARAREALRREAVVSGLEGVCGVMATALRAGQDVMSAVEGSVKYARPPLKRELEELVAEVKLGRSLGEAVENFARKWPSPETRLLAYAVTLAQRMGGQAVPKALLSVTSSVRERLELKHQVRAKTTYQRVSAVVVGAVPLWCLGVMWFLNPGFLGSLLETPGGRACFTVGVALLVVGWLLAYAASRAEEF</sequence>
<evidence type="ECO:0000259" key="7">
    <source>
        <dbReference type="Pfam" id="PF00482"/>
    </source>
</evidence>
<feature type="transmembrane region" description="Helical" evidence="6">
    <location>
        <begin position="6"/>
        <end position="24"/>
    </location>
</feature>
<gene>
    <name evidence="8" type="ordered locus">Adeg_0781</name>
</gene>
<dbReference type="InterPro" id="IPR042094">
    <property type="entry name" value="T2SS_GspF_sf"/>
</dbReference>
<dbReference type="InterPro" id="IPR018076">
    <property type="entry name" value="T2SS_GspF_dom"/>
</dbReference>
<dbReference type="HOGENOM" id="CLU_982242_0_0_9"/>
<feature type="domain" description="Type II secretion system protein GspF" evidence="7">
    <location>
        <begin position="115"/>
        <end position="239"/>
    </location>
</feature>
<keyword evidence="4 6" id="KW-1133">Transmembrane helix</keyword>
<protein>
    <submittedName>
        <fullName evidence="8">Type II secretion system F domain protein</fullName>
    </submittedName>
</protein>
<evidence type="ECO:0000256" key="5">
    <source>
        <dbReference type="ARBA" id="ARBA00023136"/>
    </source>
</evidence>
<organism evidence="8 9">
    <name type="scientific">Ammonifex degensii (strain DSM 10501 / KC4)</name>
    <dbReference type="NCBI Taxonomy" id="429009"/>
    <lineage>
        <taxon>Bacteria</taxon>
        <taxon>Bacillati</taxon>
        <taxon>Bacillota</taxon>
        <taxon>Clostridia</taxon>
        <taxon>Thermoanaerobacterales</taxon>
        <taxon>Thermoanaerobacteraceae</taxon>
        <taxon>Ammonifex</taxon>
    </lineage>
</organism>
<dbReference type="PANTHER" id="PTHR35007">
    <property type="entry name" value="INTEGRAL MEMBRANE PROTEIN-RELATED"/>
    <property type="match status" value="1"/>
</dbReference>
<dbReference type="EMBL" id="CP001785">
    <property type="protein sequence ID" value="ACX51924.1"/>
    <property type="molecule type" value="Genomic_DNA"/>
</dbReference>
<reference evidence="8 9" key="1">
    <citation type="submission" date="2009-10" db="EMBL/GenBank/DDBJ databases">
        <title>Complete sequence of chromosome of Ammonifex degensii KC4.</title>
        <authorList>
            <consortium name="US DOE Joint Genome Institute"/>
            <person name="Kerfeld C."/>
            <person name="Goodner B."/>
            <person name="Huber H."/>
            <person name="Stetter K."/>
            <person name="Lucas S."/>
            <person name="Copeland A."/>
            <person name="Lapidus A."/>
            <person name="Glavina del Rio T."/>
            <person name="Dalin E."/>
            <person name="Tice H."/>
            <person name="Bruce D."/>
            <person name="Goodwin L."/>
            <person name="Pitluck S."/>
            <person name="Saunders E."/>
            <person name="Brettin T."/>
            <person name="Detter J.C."/>
            <person name="Han C."/>
            <person name="Larimer F."/>
            <person name="Land M."/>
            <person name="Hauser L."/>
            <person name="Kyrpides N."/>
            <person name="Ovchinnikova G."/>
            <person name="Richardson P."/>
        </authorList>
    </citation>
    <scope>NUCLEOTIDE SEQUENCE [LARGE SCALE GENOMIC DNA]</scope>
    <source>
        <strain evidence="9">DSM 10501 / KC4</strain>
    </source>
</reference>
<evidence type="ECO:0000256" key="1">
    <source>
        <dbReference type="ARBA" id="ARBA00004651"/>
    </source>
</evidence>
<dbReference type="GO" id="GO:0005886">
    <property type="term" value="C:plasma membrane"/>
    <property type="evidence" value="ECO:0007669"/>
    <property type="project" value="UniProtKB-SubCell"/>
</dbReference>
<name>C9RCE7_AMMDK</name>
<feature type="transmembrane region" description="Helical" evidence="6">
    <location>
        <begin position="254"/>
        <end position="277"/>
    </location>
</feature>